<sequence>MNSNKKTHQEIKIPPSKFLTKEPSFSNPSFRVYYGKATGSVPFVWESQPGTPKHPTSTTPKSNDQYSLPPLSPPPSYYYYPESGKKKTKSHNLLHIILPKITLRRSDVSNRSSSSSSCSSSEPSSPAVVQKDQYRHAATARLSSPKTHLLSYKDGEEEDEGPHTLTLCFGGRR</sequence>
<gene>
    <name evidence="2" type="ORF">LUZ62_040549</name>
</gene>
<dbReference type="PANTHER" id="PTHR33257">
    <property type="entry name" value="OS05G0165500 PROTEIN"/>
    <property type="match status" value="1"/>
</dbReference>
<dbReference type="PANTHER" id="PTHR33257:SF4">
    <property type="entry name" value="EXPRESSED PROTEIN"/>
    <property type="match status" value="1"/>
</dbReference>
<feature type="compositionally biased region" description="Low complexity" evidence="1">
    <location>
        <begin position="109"/>
        <end position="125"/>
    </location>
</feature>
<comment type="caution">
    <text evidence="2">The sequence shown here is derived from an EMBL/GenBank/DDBJ whole genome shotgun (WGS) entry which is preliminary data.</text>
</comment>
<protein>
    <submittedName>
        <fullName evidence="2">Uncharacterized protein</fullName>
    </submittedName>
</protein>
<name>A0AAV8FEJ8_9POAL</name>
<organism evidence="2 3">
    <name type="scientific">Rhynchospora pubera</name>
    <dbReference type="NCBI Taxonomy" id="906938"/>
    <lineage>
        <taxon>Eukaryota</taxon>
        <taxon>Viridiplantae</taxon>
        <taxon>Streptophyta</taxon>
        <taxon>Embryophyta</taxon>
        <taxon>Tracheophyta</taxon>
        <taxon>Spermatophyta</taxon>
        <taxon>Magnoliopsida</taxon>
        <taxon>Liliopsida</taxon>
        <taxon>Poales</taxon>
        <taxon>Cyperaceae</taxon>
        <taxon>Cyperoideae</taxon>
        <taxon>Rhynchosporeae</taxon>
        <taxon>Rhynchospora</taxon>
    </lineage>
</organism>
<dbReference type="Proteomes" id="UP001140206">
    <property type="component" value="Chromosome 2"/>
</dbReference>
<accession>A0AAV8FEJ8</accession>
<proteinExistence type="predicted"/>
<feature type="region of interest" description="Disordered" evidence="1">
    <location>
        <begin position="44"/>
        <end position="88"/>
    </location>
</feature>
<evidence type="ECO:0000256" key="1">
    <source>
        <dbReference type="SAM" id="MobiDB-lite"/>
    </source>
</evidence>
<reference evidence="2" key="1">
    <citation type="submission" date="2022-08" db="EMBL/GenBank/DDBJ databases">
        <authorList>
            <person name="Marques A."/>
        </authorList>
    </citation>
    <scope>NUCLEOTIDE SEQUENCE</scope>
    <source>
        <strain evidence="2">RhyPub2mFocal</strain>
        <tissue evidence="2">Leaves</tissue>
    </source>
</reference>
<dbReference type="EMBL" id="JAMFTS010000002">
    <property type="protein sequence ID" value="KAJ4789303.1"/>
    <property type="molecule type" value="Genomic_DNA"/>
</dbReference>
<feature type="compositionally biased region" description="Low complexity" evidence="1">
    <location>
        <begin position="49"/>
        <end position="69"/>
    </location>
</feature>
<evidence type="ECO:0000313" key="2">
    <source>
        <dbReference type="EMBL" id="KAJ4789303.1"/>
    </source>
</evidence>
<dbReference type="AlphaFoldDB" id="A0AAV8FEJ8"/>
<feature type="region of interest" description="Disordered" evidence="1">
    <location>
        <begin position="1"/>
        <end position="24"/>
    </location>
</feature>
<keyword evidence="3" id="KW-1185">Reference proteome</keyword>
<feature type="region of interest" description="Disordered" evidence="1">
    <location>
        <begin position="105"/>
        <end position="173"/>
    </location>
</feature>
<evidence type="ECO:0000313" key="3">
    <source>
        <dbReference type="Proteomes" id="UP001140206"/>
    </source>
</evidence>